<dbReference type="Pfam" id="PF07690">
    <property type="entry name" value="MFS_1"/>
    <property type="match status" value="1"/>
</dbReference>
<dbReference type="PROSITE" id="PS50850">
    <property type="entry name" value="MFS"/>
    <property type="match status" value="1"/>
</dbReference>
<reference evidence="11 12" key="1">
    <citation type="submission" date="2019-08" db="EMBL/GenBank/DDBJ databases">
        <authorList>
            <person name="Guy L."/>
        </authorList>
    </citation>
    <scope>NUCLEOTIDE SEQUENCE [LARGE SCALE GENOMIC DNA]</scope>
    <source>
        <strain evidence="11 12">SGT-108</strain>
    </source>
</reference>
<keyword evidence="4" id="KW-1003">Cell membrane</keyword>
<feature type="transmembrane region" description="Helical" evidence="9">
    <location>
        <begin position="186"/>
        <end position="205"/>
    </location>
</feature>
<evidence type="ECO:0000256" key="4">
    <source>
        <dbReference type="ARBA" id="ARBA00022475"/>
    </source>
</evidence>
<feature type="transmembrane region" description="Helical" evidence="9">
    <location>
        <begin position="271"/>
        <end position="292"/>
    </location>
</feature>
<dbReference type="InterPro" id="IPR020846">
    <property type="entry name" value="MFS_dom"/>
</dbReference>
<keyword evidence="8 9" id="KW-0472">Membrane</keyword>
<dbReference type="AlphaFoldDB" id="A0A5E4PFI8"/>
<evidence type="ECO:0000259" key="10">
    <source>
        <dbReference type="PROSITE" id="PS50850"/>
    </source>
</evidence>
<evidence type="ECO:0000313" key="11">
    <source>
        <dbReference type="EMBL" id="VVC75750.1"/>
    </source>
</evidence>
<evidence type="ECO:0000256" key="6">
    <source>
        <dbReference type="ARBA" id="ARBA00022847"/>
    </source>
</evidence>
<dbReference type="Gene3D" id="1.20.1250.20">
    <property type="entry name" value="MFS general substrate transporter like domains"/>
    <property type="match status" value="2"/>
</dbReference>
<keyword evidence="12" id="KW-1185">Reference proteome</keyword>
<organism evidence="11 12">
    <name type="scientific">Aquicella siphonis</name>
    <dbReference type="NCBI Taxonomy" id="254247"/>
    <lineage>
        <taxon>Bacteria</taxon>
        <taxon>Pseudomonadati</taxon>
        <taxon>Pseudomonadota</taxon>
        <taxon>Gammaproteobacteria</taxon>
        <taxon>Legionellales</taxon>
        <taxon>Coxiellaceae</taxon>
        <taxon>Aquicella</taxon>
    </lineage>
</organism>
<dbReference type="InterPro" id="IPR005829">
    <property type="entry name" value="Sugar_transporter_CS"/>
</dbReference>
<feature type="transmembrane region" description="Helical" evidence="9">
    <location>
        <begin position="304"/>
        <end position="323"/>
    </location>
</feature>
<dbReference type="PANTHER" id="PTHR43528">
    <property type="entry name" value="ALPHA-KETOGLUTARATE PERMEASE"/>
    <property type="match status" value="1"/>
</dbReference>
<dbReference type="PROSITE" id="PS00217">
    <property type="entry name" value="SUGAR_TRANSPORT_2"/>
    <property type="match status" value="1"/>
</dbReference>
<name>A0A5E4PFI8_9COXI</name>
<dbReference type="EMBL" id="LR699119">
    <property type="protein sequence ID" value="VVC75750.1"/>
    <property type="molecule type" value="Genomic_DNA"/>
</dbReference>
<protein>
    <submittedName>
        <fullName evidence="11">Proline/betaine transporter</fullName>
    </submittedName>
</protein>
<feature type="transmembrane region" description="Helical" evidence="9">
    <location>
        <begin position="85"/>
        <end position="104"/>
    </location>
</feature>
<evidence type="ECO:0000256" key="3">
    <source>
        <dbReference type="ARBA" id="ARBA00022448"/>
    </source>
</evidence>
<feature type="transmembrane region" description="Helical" evidence="9">
    <location>
        <begin position="335"/>
        <end position="357"/>
    </location>
</feature>
<feature type="transmembrane region" description="Helical" evidence="9">
    <location>
        <begin position="56"/>
        <end position="78"/>
    </location>
</feature>
<dbReference type="InterPro" id="IPR036259">
    <property type="entry name" value="MFS_trans_sf"/>
</dbReference>
<comment type="subcellular location">
    <subcellularLocation>
        <location evidence="1">Cell membrane</location>
        <topology evidence="1">Multi-pass membrane protein</topology>
    </subcellularLocation>
</comment>
<dbReference type="KEGG" id="asip:AQUSIP_10440"/>
<keyword evidence="7 9" id="KW-1133">Transmembrane helix</keyword>
<dbReference type="OrthoDB" id="3690818at2"/>
<dbReference type="GO" id="GO:0015293">
    <property type="term" value="F:symporter activity"/>
    <property type="evidence" value="ECO:0007669"/>
    <property type="project" value="UniProtKB-KW"/>
</dbReference>
<evidence type="ECO:0000256" key="9">
    <source>
        <dbReference type="SAM" id="Phobius"/>
    </source>
</evidence>
<keyword evidence="5 9" id="KW-0812">Transmembrane</keyword>
<feature type="transmembrane region" description="Helical" evidence="9">
    <location>
        <begin position="369"/>
        <end position="389"/>
    </location>
</feature>
<feature type="transmembrane region" description="Helical" evidence="9">
    <location>
        <begin position="395"/>
        <end position="415"/>
    </location>
</feature>
<dbReference type="RefSeq" id="WP_148339029.1">
    <property type="nucleotide sequence ID" value="NZ_LR699119.1"/>
</dbReference>
<dbReference type="GO" id="GO:0005886">
    <property type="term" value="C:plasma membrane"/>
    <property type="evidence" value="ECO:0007669"/>
    <property type="project" value="UniProtKB-SubCell"/>
</dbReference>
<keyword evidence="3" id="KW-0813">Transport</keyword>
<sequence length="444" mass="49805">MPDTRTITPRQRRMLILSSLGGVLEFYDFIIYIFLAPVIEKLFFAESSNYMATLKTLAIFSIGYLLRPLGGIIFSHFGDRYGRKVVFLMTVIFMAIPSFAIGLLPTPREIGIAAPLLLLLLRMMQGLALGGEIPAAITFVSEHVPGRRRAFALSVLFFGINMGLLLGSLVTTLLTSLLTEAEIFAYGYRIPFLLGGFFGMFSLFLRRHLHETTAFTSLRQMDLQRVPLLTLMRHSYPQVLQGMLLVGTGSVTVFLYLYWPQYLHQYMNYDFAGLMRINTAGTLVLNLTILLGGVLADKWGYRNLYLMGTTLLVLLTFPLFMLFNQHNLTWVIMSYMLFSLLFGFIPGSYSAILSGLFPTSVRYSGIAMSYNLAFAVFGGLSPVICTFAIHTFNSVLAPAYYVMLMAMLSWIACYLGKKSEEQQPKIINRQNESAALAMAEETGR</sequence>
<dbReference type="SUPFAM" id="SSF103473">
    <property type="entry name" value="MFS general substrate transporter"/>
    <property type="match status" value="1"/>
</dbReference>
<dbReference type="InterPro" id="IPR011701">
    <property type="entry name" value="MFS"/>
</dbReference>
<gene>
    <name evidence="11" type="primary">proP_3</name>
    <name evidence="11" type="ORF">AQUSIP_10440</name>
</gene>
<dbReference type="Proteomes" id="UP000324194">
    <property type="component" value="Chromosome 1"/>
</dbReference>
<dbReference type="InterPro" id="IPR051084">
    <property type="entry name" value="H+-coupled_symporters"/>
</dbReference>
<feature type="transmembrane region" description="Helical" evidence="9">
    <location>
        <begin position="15"/>
        <end position="36"/>
    </location>
</feature>
<feature type="transmembrane region" description="Helical" evidence="9">
    <location>
        <begin position="150"/>
        <end position="174"/>
    </location>
</feature>
<proteinExistence type="inferred from homology"/>
<evidence type="ECO:0000256" key="7">
    <source>
        <dbReference type="ARBA" id="ARBA00022989"/>
    </source>
</evidence>
<feature type="transmembrane region" description="Helical" evidence="9">
    <location>
        <begin position="239"/>
        <end position="259"/>
    </location>
</feature>
<evidence type="ECO:0000313" key="12">
    <source>
        <dbReference type="Proteomes" id="UP000324194"/>
    </source>
</evidence>
<dbReference type="FunFam" id="1.20.1250.20:FF:000001">
    <property type="entry name" value="Dicarboxylate MFS transporter"/>
    <property type="match status" value="1"/>
</dbReference>
<evidence type="ECO:0000256" key="2">
    <source>
        <dbReference type="ARBA" id="ARBA00008240"/>
    </source>
</evidence>
<comment type="similarity">
    <text evidence="2">Belongs to the major facilitator superfamily. Metabolite:H+ Symporter (MHS) family (TC 2.A.1.6) family.</text>
</comment>
<evidence type="ECO:0000256" key="8">
    <source>
        <dbReference type="ARBA" id="ARBA00023136"/>
    </source>
</evidence>
<accession>A0A5E4PFI8</accession>
<evidence type="ECO:0000256" key="1">
    <source>
        <dbReference type="ARBA" id="ARBA00004651"/>
    </source>
</evidence>
<feature type="domain" description="Major facilitator superfamily (MFS) profile" evidence="10">
    <location>
        <begin position="14"/>
        <end position="421"/>
    </location>
</feature>
<keyword evidence="6" id="KW-0769">Symport</keyword>
<evidence type="ECO:0000256" key="5">
    <source>
        <dbReference type="ARBA" id="ARBA00022692"/>
    </source>
</evidence>
<dbReference type="PANTHER" id="PTHR43528:SF7">
    <property type="entry name" value="MFS TRANSPORTER"/>
    <property type="match status" value="1"/>
</dbReference>